<name>A0A3B0ZBJ3_9ZZZZ</name>
<dbReference type="PANTHER" id="PTHR33608:SF12">
    <property type="entry name" value="DUF58 DOMAIN-CONTAINING PROTEIN"/>
    <property type="match status" value="1"/>
</dbReference>
<dbReference type="EMBL" id="UOFS01000001">
    <property type="protein sequence ID" value="VAW90765.1"/>
    <property type="molecule type" value="Genomic_DNA"/>
</dbReference>
<dbReference type="Pfam" id="PF01882">
    <property type="entry name" value="DUF58"/>
    <property type="match status" value="1"/>
</dbReference>
<proteinExistence type="predicted"/>
<accession>A0A3B0ZBJ3</accession>
<dbReference type="InterPro" id="IPR002881">
    <property type="entry name" value="DUF58"/>
</dbReference>
<sequence length="324" mass="36619">MAIFNNNKKNKLVSLLQNLLTASSDASVLTKVEIKELLTEYFSTAMRLPEQKTLKMQGEHLSSMRGSGLEFEELRLYQPGDDVRSIDWKTTARLDKPYVRINKKEQSSSVLIYLDFSNSMHFGTQVRLKSSQAARLAVLLIAKCMKQETEITVAVCNGIKTEFYNKKSGSKYILELISDINKSTLKTDAIESQSNFTNSLEGIALLSKTYENVYILSDFKNLSRSTIPAIASLATTGLIKLIKITDPIEYKLPNIGKTNFFDINSNKYLKINTNSSQLRKELIEKMEARDNGHKIIAEEIGLNIDHCSTIDNTMKFFIRTGMNL</sequence>
<organism evidence="2">
    <name type="scientific">hydrothermal vent metagenome</name>
    <dbReference type="NCBI Taxonomy" id="652676"/>
    <lineage>
        <taxon>unclassified sequences</taxon>
        <taxon>metagenomes</taxon>
        <taxon>ecological metagenomes</taxon>
    </lineage>
</organism>
<gene>
    <name evidence="2" type="ORF">MNBD_GAMMA22-1770</name>
</gene>
<evidence type="ECO:0000259" key="1">
    <source>
        <dbReference type="Pfam" id="PF01882"/>
    </source>
</evidence>
<protein>
    <recommendedName>
        <fullName evidence="1">DUF58 domain-containing protein</fullName>
    </recommendedName>
</protein>
<feature type="domain" description="DUF58" evidence="1">
    <location>
        <begin position="73"/>
        <end position="286"/>
    </location>
</feature>
<reference evidence="2" key="1">
    <citation type="submission" date="2018-06" db="EMBL/GenBank/DDBJ databases">
        <authorList>
            <person name="Zhirakovskaya E."/>
        </authorList>
    </citation>
    <scope>NUCLEOTIDE SEQUENCE</scope>
</reference>
<dbReference type="AlphaFoldDB" id="A0A3B0ZBJ3"/>
<evidence type="ECO:0000313" key="2">
    <source>
        <dbReference type="EMBL" id="VAW90765.1"/>
    </source>
</evidence>
<dbReference type="PANTHER" id="PTHR33608">
    <property type="entry name" value="BLL2464 PROTEIN"/>
    <property type="match status" value="1"/>
</dbReference>